<evidence type="ECO:0000313" key="2">
    <source>
        <dbReference type="Proteomes" id="UP000315947"/>
    </source>
</evidence>
<reference evidence="1 2" key="1">
    <citation type="submission" date="2019-07" db="EMBL/GenBank/DDBJ databases">
        <title>Shewanella sp. YLB-06 whole genomic sequence.</title>
        <authorList>
            <person name="Yu L."/>
        </authorList>
    </citation>
    <scope>NUCLEOTIDE SEQUENCE [LARGE SCALE GENOMIC DNA]</scope>
    <source>
        <strain evidence="1 2">YLB-06</strain>
    </source>
</reference>
<dbReference type="Proteomes" id="UP000315947">
    <property type="component" value="Chromosome"/>
</dbReference>
<dbReference type="Pfam" id="PF07507">
    <property type="entry name" value="WavE"/>
    <property type="match status" value="1"/>
</dbReference>
<dbReference type="InterPro" id="IPR011122">
    <property type="entry name" value="WavE"/>
</dbReference>
<dbReference type="EMBL" id="CP041614">
    <property type="protein sequence ID" value="QDO81994.1"/>
    <property type="molecule type" value="Genomic_DNA"/>
</dbReference>
<keyword evidence="2" id="KW-1185">Reference proteome</keyword>
<name>A0ABX5WSK3_9GAMM</name>
<evidence type="ECO:0000313" key="1">
    <source>
        <dbReference type="EMBL" id="QDO81994.1"/>
    </source>
</evidence>
<accession>A0ABX5WSK3</accession>
<proteinExistence type="predicted"/>
<sequence length="60" mass="6669">MSNKINNITVVLHGPVQANPDRPMEPGITEKALLSIRKHLPGAHILLSTWEGQANRRSPY</sequence>
<organism evidence="1 2">
    <name type="scientific">Shewanella psychropiezotolerans</name>
    <dbReference type="NCBI Taxonomy" id="2593655"/>
    <lineage>
        <taxon>Bacteria</taxon>
        <taxon>Pseudomonadati</taxon>
        <taxon>Pseudomonadota</taxon>
        <taxon>Gammaproteobacteria</taxon>
        <taxon>Alteromonadales</taxon>
        <taxon>Shewanellaceae</taxon>
        <taxon>Shewanella</taxon>
    </lineage>
</organism>
<protein>
    <submittedName>
        <fullName evidence="1">Uncharacterized protein</fullName>
    </submittedName>
</protein>
<gene>
    <name evidence="1" type="ORF">FM037_00605</name>
</gene>
<dbReference type="RefSeq" id="WP_144044387.1">
    <property type="nucleotide sequence ID" value="NZ_CP041614.1"/>
</dbReference>